<keyword evidence="4" id="KW-1185">Reference proteome</keyword>
<dbReference type="GO" id="GO:0043565">
    <property type="term" value="F:sequence-specific DNA binding"/>
    <property type="evidence" value="ECO:0007669"/>
    <property type="project" value="InterPro"/>
</dbReference>
<dbReference type="Proteomes" id="UP000516380">
    <property type="component" value="Chromosome"/>
</dbReference>
<feature type="domain" description="HTH araC/xylS-type" evidence="2">
    <location>
        <begin position="1"/>
        <end position="28"/>
    </location>
</feature>
<name>A0A7G1I1W9_MYCKA</name>
<organism evidence="3 4">
    <name type="scientific">Mycobacterium kansasii</name>
    <dbReference type="NCBI Taxonomy" id="1768"/>
    <lineage>
        <taxon>Bacteria</taxon>
        <taxon>Bacillati</taxon>
        <taxon>Actinomycetota</taxon>
        <taxon>Actinomycetes</taxon>
        <taxon>Mycobacteriales</taxon>
        <taxon>Mycobacteriaceae</taxon>
        <taxon>Mycobacterium</taxon>
    </lineage>
</organism>
<dbReference type="EMBL" id="AP023343">
    <property type="protein sequence ID" value="BCI85040.1"/>
    <property type="molecule type" value="Genomic_DNA"/>
</dbReference>
<dbReference type="InterPro" id="IPR018060">
    <property type="entry name" value="HTH_AraC"/>
</dbReference>
<evidence type="ECO:0000313" key="3">
    <source>
        <dbReference type="EMBL" id="BCI85040.1"/>
    </source>
</evidence>
<protein>
    <recommendedName>
        <fullName evidence="2">HTH araC/xylS-type domain-containing protein</fullName>
    </recommendedName>
</protein>
<feature type="region of interest" description="Disordered" evidence="1">
    <location>
        <begin position="45"/>
        <end position="71"/>
    </location>
</feature>
<evidence type="ECO:0000313" key="4">
    <source>
        <dbReference type="Proteomes" id="UP000516380"/>
    </source>
</evidence>
<gene>
    <name evidence="3" type="ORF">NIIDMKKI_02460</name>
</gene>
<dbReference type="AlphaFoldDB" id="A0A7G1I1W9"/>
<dbReference type="PROSITE" id="PS01124">
    <property type="entry name" value="HTH_ARAC_FAMILY_2"/>
    <property type="match status" value="1"/>
</dbReference>
<evidence type="ECO:0000256" key="1">
    <source>
        <dbReference type="SAM" id="MobiDB-lite"/>
    </source>
</evidence>
<sequence length="71" mass="7553">MVGLQSVGSFTSSFARVYGKPPAAYRASLPPAALHARVPHCILRAHTRPPADTRVVPQDSTREKTPGAVTT</sequence>
<reference evidence="3 4" key="1">
    <citation type="submission" date="2020-07" db="EMBL/GenBank/DDBJ databases">
        <title>Mycobacterium kansasii (former subtype) with zoonotic potential isolated from diseased indoor pet cat, Japan.</title>
        <authorList>
            <person name="Fukano H."/>
            <person name="Terazono T."/>
            <person name="Hoshino Y."/>
        </authorList>
    </citation>
    <scope>NUCLEOTIDE SEQUENCE [LARGE SCALE GENOMIC DNA]</scope>
    <source>
        <strain evidence="3 4">Kuro-I</strain>
    </source>
</reference>
<evidence type="ECO:0000259" key="2">
    <source>
        <dbReference type="PROSITE" id="PS01124"/>
    </source>
</evidence>
<proteinExistence type="predicted"/>
<accession>A0A7G1I1W9</accession>
<dbReference type="GO" id="GO:0003700">
    <property type="term" value="F:DNA-binding transcription factor activity"/>
    <property type="evidence" value="ECO:0007669"/>
    <property type="project" value="InterPro"/>
</dbReference>